<organism evidence="2 3">
    <name type="scientific">Saprolegnia diclina (strain VS20)</name>
    <dbReference type="NCBI Taxonomy" id="1156394"/>
    <lineage>
        <taxon>Eukaryota</taxon>
        <taxon>Sar</taxon>
        <taxon>Stramenopiles</taxon>
        <taxon>Oomycota</taxon>
        <taxon>Saprolegniomycetes</taxon>
        <taxon>Saprolegniales</taxon>
        <taxon>Saprolegniaceae</taxon>
        <taxon>Saprolegnia</taxon>
    </lineage>
</organism>
<proteinExistence type="predicted"/>
<dbReference type="VEuPathDB" id="FungiDB:SDRG_13472"/>
<evidence type="ECO:0000313" key="2">
    <source>
        <dbReference type="EMBL" id="EQC28790.1"/>
    </source>
</evidence>
<feature type="transmembrane region" description="Helical" evidence="1">
    <location>
        <begin position="21"/>
        <end position="44"/>
    </location>
</feature>
<keyword evidence="1" id="KW-0472">Membrane</keyword>
<keyword evidence="1" id="KW-1133">Transmembrane helix</keyword>
<reference evidence="2 3" key="1">
    <citation type="submission" date="2012-04" db="EMBL/GenBank/DDBJ databases">
        <title>The Genome Sequence of Saprolegnia declina VS20.</title>
        <authorList>
            <consortium name="The Broad Institute Genome Sequencing Platform"/>
            <person name="Russ C."/>
            <person name="Nusbaum C."/>
            <person name="Tyler B."/>
            <person name="van West P."/>
            <person name="Dieguez-Uribeondo J."/>
            <person name="de Bruijn I."/>
            <person name="Tripathy S."/>
            <person name="Jiang R."/>
            <person name="Young S.K."/>
            <person name="Zeng Q."/>
            <person name="Gargeya S."/>
            <person name="Fitzgerald M."/>
            <person name="Haas B."/>
            <person name="Abouelleil A."/>
            <person name="Alvarado L."/>
            <person name="Arachchi H.M."/>
            <person name="Berlin A."/>
            <person name="Chapman S.B."/>
            <person name="Goldberg J."/>
            <person name="Griggs A."/>
            <person name="Gujja S."/>
            <person name="Hansen M."/>
            <person name="Howarth C."/>
            <person name="Imamovic A."/>
            <person name="Larimer J."/>
            <person name="McCowen C."/>
            <person name="Montmayeur A."/>
            <person name="Murphy C."/>
            <person name="Neiman D."/>
            <person name="Pearson M."/>
            <person name="Priest M."/>
            <person name="Roberts A."/>
            <person name="Saif S."/>
            <person name="Shea T."/>
            <person name="Sisk P."/>
            <person name="Sykes S."/>
            <person name="Wortman J."/>
            <person name="Nusbaum C."/>
            <person name="Birren B."/>
        </authorList>
    </citation>
    <scope>NUCLEOTIDE SEQUENCE [LARGE SCALE GENOMIC DNA]</scope>
    <source>
        <strain evidence="2 3">VS20</strain>
    </source>
</reference>
<dbReference type="OrthoDB" id="10405502at2759"/>
<dbReference type="EMBL" id="JH767191">
    <property type="protein sequence ID" value="EQC28790.1"/>
    <property type="molecule type" value="Genomic_DNA"/>
</dbReference>
<feature type="transmembrane region" description="Helical" evidence="1">
    <location>
        <begin position="606"/>
        <end position="625"/>
    </location>
</feature>
<dbReference type="GeneID" id="19954199"/>
<feature type="transmembrane region" description="Helical" evidence="1">
    <location>
        <begin position="563"/>
        <end position="585"/>
    </location>
</feature>
<protein>
    <submittedName>
        <fullName evidence="2">Uncharacterized protein</fullName>
    </submittedName>
</protein>
<sequence length="1281" mass="139651">MLRVVPRSALEGPTLPTHRTGCVHLCAGAASVLLSLAAGLYYLALLTPILANDLFWPQYNVSGYEAFLIDLTNLALKAHDETPLDLLGPAAVLPTLYNSASGSVNVPATYARSLLLGSYTSIEHAVLALRHLDASGSLWICSQYCWVDFAHVFEIAHTSARQTRCAQRYATNAAAYVESVLRNVDFAAFLANYGGPGNLFTMGLQTGLEESAYGRQWLTTTGTALSTTTFESEVAYWRQCGLTSFALPWQNSYDAGIQETISIRNAIGIAQDVLIKNVPYRMATWTTINLNWFFYNDVYYMQLCNQSLIANTTNYFLTAPPCALSSTGDFEGYMGLNNFGTDYINQTGLVHYTVGPFLSIDALYIAIPSVVSTAYSAFEQHLFEQLRDPQLWKTFLQLETLTVNPTPPTWQGPDMLYYGGNLLCLYGAPQTYVQTMFSFYDNCDRQVPAELDLSPPTLLFALAMTTTVAPNWNASTICALQTSAASVPGVVDAIVPLKSSACRTLSDDAVTSVMAGILPIAFGKKILTFNVLLGTLESSQSLGPLLAPDVALHDGKMLWLRHVMALAGAVYMLLSISASVSYIGVSRTLLGNDLVWSDFNMTGAHAFLVMLFVQSSLLGALPTMLTSPSVNLYGSFNGSSSHLVVPFNYGAMLQIALSDSLETAVSGLRQTNGCHAPWLATAYCYVDLNKQWELANTRRRQQRCATSMTTNGAVYLETVLRNVPSDAWRGVAFDLAVGATLNETNVGRNWLASTTSKYRATVDITDEAAYWRTSGILSFEMQWQNYKHIGVLQTYTVTSAFGSVYPFTIQATNGSFRFPLQTSFKMYWGFGSDLTMLLGNHTYALSGTSLVRGSAAYAYQNASSLESMLFLNRTLTAPLDEGLALVRGALGPFGSVDLQYVAMPASVQALLRSAFLSIAAARVASEALQDAFDAVPPYLASPVPPPWLAADFYTLGGSPLCPTVLRNSAARIALGLTEMFVSHNQCHKTSVSNMLEPSATHVLVAAALLPRDTNWTGVCALDPQDVPACLQATAAASAFWSLCAQRTPEKFEAAVTDVMALEIQLFQFGAMNQTAPATLYTYDIFNVRDPAYRYYAWIYIYDWLLGKREVVRFAGDRGSWTLLSGRIVYAISSVATNEFPTNYATYAQAANDYVMFVGIGLAACTWMYIAISRGRVEGRNMLSLHSVGSVVWVGRPLLLLRSLTAIAILSTSTLRLSSLGPFAAFVSATPPWYTTLLAASEVTWLGAIVVDLCLPLTRELTRHFTLLNNVVVYALRAARSQ</sequence>
<gene>
    <name evidence="2" type="ORF">SDRG_13472</name>
</gene>
<evidence type="ECO:0000313" key="3">
    <source>
        <dbReference type="Proteomes" id="UP000030762"/>
    </source>
</evidence>
<keyword evidence="3" id="KW-1185">Reference proteome</keyword>
<dbReference type="Proteomes" id="UP000030762">
    <property type="component" value="Unassembled WGS sequence"/>
</dbReference>
<accession>T0Q5S4</accession>
<feature type="transmembrane region" description="Helical" evidence="1">
    <location>
        <begin position="1153"/>
        <end position="1171"/>
    </location>
</feature>
<dbReference type="RefSeq" id="XP_008617785.1">
    <property type="nucleotide sequence ID" value="XM_008619563.1"/>
</dbReference>
<dbReference type="eggNOG" id="ENOG502SD6V">
    <property type="taxonomic scope" value="Eukaryota"/>
</dbReference>
<name>T0Q5S4_SAPDV</name>
<dbReference type="OMA" id="WELANTR"/>
<evidence type="ECO:0000256" key="1">
    <source>
        <dbReference type="SAM" id="Phobius"/>
    </source>
</evidence>
<keyword evidence="1" id="KW-0812">Transmembrane</keyword>
<dbReference type="InParanoid" id="T0Q5S4"/>